<dbReference type="AlphaFoldDB" id="A0A4C1W7N5"/>
<evidence type="ECO:0000313" key="3">
    <source>
        <dbReference type="Proteomes" id="UP000299102"/>
    </source>
</evidence>
<feature type="compositionally biased region" description="Polar residues" evidence="1">
    <location>
        <begin position="1"/>
        <end position="14"/>
    </location>
</feature>
<accession>A0A4C1W7N5</accession>
<sequence length="165" mass="17890">MDLDPTSNLTSNLMDSLVSPDPVSDQEDVIVDTTVTEKVVLSKSTGVKPVASPKAKPPPSVYLKNKSKWSAVSAACDSLPIYYTNARAKTMGMQLLTVIVNPDVLSARNLTGLLSALHIRKSNGNLLCGGYHTANYKECSRAPKFIKQGQGSQDNYSDQQYSKRP</sequence>
<evidence type="ECO:0000256" key="1">
    <source>
        <dbReference type="SAM" id="MobiDB-lite"/>
    </source>
</evidence>
<protein>
    <submittedName>
        <fullName evidence="2">Uncharacterized protein</fullName>
    </submittedName>
</protein>
<comment type="caution">
    <text evidence="2">The sequence shown here is derived from an EMBL/GenBank/DDBJ whole genome shotgun (WGS) entry which is preliminary data.</text>
</comment>
<feature type="region of interest" description="Disordered" evidence="1">
    <location>
        <begin position="1"/>
        <end position="21"/>
    </location>
</feature>
<dbReference type="Proteomes" id="UP000299102">
    <property type="component" value="Unassembled WGS sequence"/>
</dbReference>
<name>A0A4C1W7N5_EUMVA</name>
<dbReference type="EMBL" id="BGZK01000478">
    <property type="protein sequence ID" value="GBP46184.1"/>
    <property type="molecule type" value="Genomic_DNA"/>
</dbReference>
<evidence type="ECO:0000313" key="2">
    <source>
        <dbReference type="EMBL" id="GBP46184.1"/>
    </source>
</evidence>
<proteinExistence type="predicted"/>
<gene>
    <name evidence="2" type="ORF">EVAR_24591_1</name>
</gene>
<keyword evidence="3" id="KW-1185">Reference proteome</keyword>
<reference evidence="2 3" key="1">
    <citation type="journal article" date="2019" name="Commun. Biol.">
        <title>The bagworm genome reveals a unique fibroin gene that provides high tensile strength.</title>
        <authorList>
            <person name="Kono N."/>
            <person name="Nakamura H."/>
            <person name="Ohtoshi R."/>
            <person name="Tomita M."/>
            <person name="Numata K."/>
            <person name="Arakawa K."/>
        </authorList>
    </citation>
    <scope>NUCLEOTIDE SEQUENCE [LARGE SCALE GENOMIC DNA]</scope>
</reference>
<organism evidence="2 3">
    <name type="scientific">Eumeta variegata</name>
    <name type="common">Bagworm moth</name>
    <name type="synonym">Eumeta japonica</name>
    <dbReference type="NCBI Taxonomy" id="151549"/>
    <lineage>
        <taxon>Eukaryota</taxon>
        <taxon>Metazoa</taxon>
        <taxon>Ecdysozoa</taxon>
        <taxon>Arthropoda</taxon>
        <taxon>Hexapoda</taxon>
        <taxon>Insecta</taxon>
        <taxon>Pterygota</taxon>
        <taxon>Neoptera</taxon>
        <taxon>Endopterygota</taxon>
        <taxon>Lepidoptera</taxon>
        <taxon>Glossata</taxon>
        <taxon>Ditrysia</taxon>
        <taxon>Tineoidea</taxon>
        <taxon>Psychidae</taxon>
        <taxon>Oiketicinae</taxon>
        <taxon>Eumeta</taxon>
    </lineage>
</organism>